<evidence type="ECO:0000256" key="3">
    <source>
        <dbReference type="SAM" id="Phobius"/>
    </source>
</evidence>
<dbReference type="VEuPathDB" id="VectorBase:CQUJHB010964"/>
<dbReference type="InParanoid" id="B0WFE6"/>
<dbReference type="OrthoDB" id="6419989at2759"/>
<evidence type="ECO:0000259" key="4">
    <source>
        <dbReference type="Pfam" id="PF08205"/>
    </source>
</evidence>
<dbReference type="InterPro" id="IPR013162">
    <property type="entry name" value="CD80_C2-set"/>
</dbReference>
<dbReference type="Gene3D" id="2.60.40.10">
    <property type="entry name" value="Immunoglobulins"/>
    <property type="match status" value="1"/>
</dbReference>
<dbReference type="Pfam" id="PF08205">
    <property type="entry name" value="C2-set_2"/>
    <property type="match status" value="1"/>
</dbReference>
<dbReference type="Proteomes" id="UP000002320">
    <property type="component" value="Unassembled WGS sequence"/>
</dbReference>
<feature type="transmembrane region" description="Helical" evidence="3">
    <location>
        <begin position="228"/>
        <end position="245"/>
    </location>
</feature>
<dbReference type="EnsemblMetazoa" id="CPIJ005461-RA">
    <property type="protein sequence ID" value="CPIJ005461-PA"/>
    <property type="gene ID" value="CPIJ005461"/>
</dbReference>
<dbReference type="KEGG" id="cqu:CpipJ_CPIJ005461"/>
<accession>B0WFE6</accession>
<evidence type="ECO:0000256" key="1">
    <source>
        <dbReference type="ARBA" id="ARBA00023157"/>
    </source>
</evidence>
<dbReference type="OMA" id="WYINEVQ"/>
<reference evidence="5" key="1">
    <citation type="submission" date="2007-03" db="EMBL/GenBank/DDBJ databases">
        <title>Annotation of Culex pipiens quinquefasciatus.</title>
        <authorList>
            <consortium name="The Broad Institute Genome Sequencing Platform"/>
            <person name="Atkinson P.W."/>
            <person name="Hemingway J."/>
            <person name="Christensen B.M."/>
            <person name="Higgs S."/>
            <person name="Kodira C."/>
            <person name="Hannick L."/>
            <person name="Megy K."/>
            <person name="O'Leary S."/>
            <person name="Pearson M."/>
            <person name="Haas B.J."/>
            <person name="Mauceli E."/>
            <person name="Wortman J.R."/>
            <person name="Lee N.H."/>
            <person name="Guigo R."/>
            <person name="Stanke M."/>
            <person name="Alvarado L."/>
            <person name="Amedeo P."/>
            <person name="Antoine C.H."/>
            <person name="Arensburger P."/>
            <person name="Bidwell S.L."/>
            <person name="Crawford M."/>
            <person name="Camaro F."/>
            <person name="Devon K."/>
            <person name="Engels R."/>
            <person name="Hammond M."/>
            <person name="Howarth C."/>
            <person name="Koehrsen M."/>
            <person name="Lawson D."/>
            <person name="Montgomery P."/>
            <person name="Nene V."/>
            <person name="Nusbaum C."/>
            <person name="Puiu D."/>
            <person name="Romero-Severson J."/>
            <person name="Severson D.W."/>
            <person name="Shumway M."/>
            <person name="Sisk P."/>
            <person name="Stolte C."/>
            <person name="Zeng Q."/>
            <person name="Eisenstadt E."/>
            <person name="Fraser-Liggett C."/>
            <person name="Strausberg R."/>
            <person name="Galagan J."/>
            <person name="Birren B."/>
            <person name="Collins F.H."/>
        </authorList>
    </citation>
    <scope>NUCLEOTIDE SEQUENCE [LARGE SCALE GENOMIC DNA]</scope>
    <source>
        <strain evidence="5">JHB</strain>
    </source>
</reference>
<dbReference type="VEuPathDB" id="VectorBase:CPIJ005461"/>
<dbReference type="AlphaFoldDB" id="B0WFE6"/>
<organism>
    <name type="scientific">Culex quinquefasciatus</name>
    <name type="common">Southern house mosquito</name>
    <name type="synonym">Culex pungens</name>
    <dbReference type="NCBI Taxonomy" id="7176"/>
    <lineage>
        <taxon>Eukaryota</taxon>
        <taxon>Metazoa</taxon>
        <taxon>Ecdysozoa</taxon>
        <taxon>Arthropoda</taxon>
        <taxon>Hexapoda</taxon>
        <taxon>Insecta</taxon>
        <taxon>Pterygota</taxon>
        <taxon>Neoptera</taxon>
        <taxon>Endopterygota</taxon>
        <taxon>Diptera</taxon>
        <taxon>Nematocera</taxon>
        <taxon>Culicoidea</taxon>
        <taxon>Culicidae</taxon>
        <taxon>Culicinae</taxon>
        <taxon>Culicini</taxon>
        <taxon>Culex</taxon>
        <taxon>Culex</taxon>
    </lineage>
</organism>
<evidence type="ECO:0000313" key="6">
    <source>
        <dbReference type="EnsemblMetazoa" id="CPIJ005461-PA"/>
    </source>
</evidence>
<keyword evidence="7" id="KW-1185">Reference proteome</keyword>
<sequence>MGEQMMMRTMGEILRVASNESQLMMVGLSVASSGKYSCEVSADAPSFHTMIVPKHGPMIHGIRPRYRAGDIVRGNCSSAHSRPAANLTWYINEVQANPSHIRIHKPFREHKTDLETSVIGLHFVVTAHHFLGGKLKIRCTARIHEIYLQSSEKSIEEERPRVISQASSSSSSSSNSINMIQNSPYDQLLDDELDRKDFMTHLHGDMSSASGSAPLATRSVPSISSIRTGLLATATGLLIVFHHLLKFRTISIT</sequence>
<reference evidence="6" key="2">
    <citation type="submission" date="2020-05" db="UniProtKB">
        <authorList>
            <consortium name="EnsemblMetazoa"/>
        </authorList>
    </citation>
    <scope>IDENTIFICATION</scope>
    <source>
        <strain evidence="6">JHB</strain>
    </source>
</reference>
<dbReference type="PANTHER" id="PTHR21261:SF8">
    <property type="entry name" value="BEATEN PATH IA, ISOFORM B-RELATED"/>
    <property type="match status" value="1"/>
</dbReference>
<proteinExistence type="predicted"/>
<feature type="region of interest" description="Disordered" evidence="2">
    <location>
        <begin position="158"/>
        <end position="177"/>
    </location>
</feature>
<keyword evidence="1" id="KW-1015">Disulfide bond</keyword>
<feature type="domain" description="CD80-like immunoglobulin C2-set" evidence="4">
    <location>
        <begin position="72"/>
        <end position="97"/>
    </location>
</feature>
<keyword evidence="3" id="KW-0472">Membrane</keyword>
<dbReference type="GO" id="GO:0008045">
    <property type="term" value="P:motor neuron axon guidance"/>
    <property type="evidence" value="ECO:0007669"/>
    <property type="project" value="TreeGrafter"/>
</dbReference>
<dbReference type="STRING" id="7176.B0WFE6"/>
<evidence type="ECO:0000313" key="5">
    <source>
        <dbReference type="EMBL" id="EDS26183.1"/>
    </source>
</evidence>
<name>B0WFE6_CULQU</name>
<keyword evidence="3" id="KW-0812">Transmembrane</keyword>
<dbReference type="eggNOG" id="ENOG502RY6Y">
    <property type="taxonomic scope" value="Eukaryota"/>
</dbReference>
<evidence type="ECO:0000313" key="7">
    <source>
        <dbReference type="Proteomes" id="UP000002320"/>
    </source>
</evidence>
<evidence type="ECO:0000256" key="2">
    <source>
        <dbReference type="SAM" id="MobiDB-lite"/>
    </source>
</evidence>
<keyword evidence="3" id="KW-1133">Transmembrane helix</keyword>
<gene>
    <name evidence="6" type="primary">6037528</name>
    <name evidence="5" type="ORF">CpipJ_CPIJ005461</name>
</gene>
<protein>
    <submittedName>
        <fullName evidence="5 6">Beat protein</fullName>
    </submittedName>
</protein>
<dbReference type="EMBL" id="DS231917">
    <property type="protein sequence ID" value="EDS26183.1"/>
    <property type="molecule type" value="Genomic_DNA"/>
</dbReference>
<feature type="compositionally biased region" description="Low complexity" evidence="2">
    <location>
        <begin position="163"/>
        <end position="177"/>
    </location>
</feature>
<dbReference type="InterPro" id="IPR013783">
    <property type="entry name" value="Ig-like_fold"/>
</dbReference>
<dbReference type="HOGENOM" id="CLU_067911_0_0_1"/>
<dbReference type="PANTHER" id="PTHR21261">
    <property type="entry name" value="BEAT PROTEIN"/>
    <property type="match status" value="1"/>
</dbReference>